<evidence type="ECO:0000256" key="1">
    <source>
        <dbReference type="SAM" id="MobiDB-lite"/>
    </source>
</evidence>
<feature type="compositionally biased region" description="Polar residues" evidence="1">
    <location>
        <begin position="317"/>
        <end position="341"/>
    </location>
</feature>
<dbReference type="Proteomes" id="UP000705508">
    <property type="component" value="Unassembled WGS sequence"/>
</dbReference>
<organism evidence="3 4">
    <name type="scientific">Mordavella massiliensis</name>
    <dbReference type="NCBI Taxonomy" id="1871024"/>
    <lineage>
        <taxon>Bacteria</taxon>
        <taxon>Bacillati</taxon>
        <taxon>Bacillota</taxon>
        <taxon>Clostridia</taxon>
        <taxon>Eubacteriales</taxon>
        <taxon>Clostridiaceae</taxon>
        <taxon>Mordavella</taxon>
    </lineage>
</organism>
<evidence type="ECO:0000313" key="3">
    <source>
        <dbReference type="EMBL" id="MBM6949307.1"/>
    </source>
</evidence>
<comment type="caution">
    <text evidence="3">The sequence shown here is derived from an EMBL/GenBank/DDBJ whole genome shotgun (WGS) entry which is preliminary data.</text>
</comment>
<keyword evidence="2" id="KW-1133">Transmembrane helix</keyword>
<feature type="transmembrane region" description="Helical" evidence="2">
    <location>
        <begin position="352"/>
        <end position="370"/>
    </location>
</feature>
<evidence type="ECO:0000256" key="2">
    <source>
        <dbReference type="SAM" id="Phobius"/>
    </source>
</evidence>
<feature type="region of interest" description="Disordered" evidence="1">
    <location>
        <begin position="309"/>
        <end position="342"/>
    </location>
</feature>
<gene>
    <name evidence="3" type="ORF">H6A20_11730</name>
</gene>
<keyword evidence="2" id="KW-0812">Transmembrane</keyword>
<reference evidence="3" key="2">
    <citation type="journal article" date="2021" name="Sci. Rep.">
        <title>The distribution of antibiotic resistance genes in chicken gut microbiota commensals.</title>
        <authorList>
            <person name="Juricova H."/>
            <person name="Matiasovicova J."/>
            <person name="Kubasova T."/>
            <person name="Cejkova D."/>
            <person name="Rychlik I."/>
        </authorList>
    </citation>
    <scope>NUCLEOTIDE SEQUENCE</scope>
    <source>
        <strain evidence="3">An582</strain>
    </source>
</reference>
<keyword evidence="2" id="KW-0472">Membrane</keyword>
<reference evidence="3" key="1">
    <citation type="submission" date="2020-08" db="EMBL/GenBank/DDBJ databases">
        <authorList>
            <person name="Cejkova D."/>
            <person name="Kubasova T."/>
            <person name="Jahodarova E."/>
            <person name="Rychlik I."/>
        </authorList>
    </citation>
    <scope>NUCLEOTIDE SEQUENCE</scope>
    <source>
        <strain evidence="3">An582</strain>
    </source>
</reference>
<proteinExistence type="predicted"/>
<evidence type="ECO:0000313" key="4">
    <source>
        <dbReference type="Proteomes" id="UP000705508"/>
    </source>
</evidence>
<dbReference type="RefSeq" id="WP_204907306.1">
    <property type="nucleotide sequence ID" value="NZ_JACJKS010000022.1"/>
</dbReference>
<accession>A0A938XFW5</accession>
<name>A0A938XFW5_9CLOT</name>
<dbReference type="AlphaFoldDB" id="A0A938XFW5"/>
<dbReference type="EMBL" id="JACJKS010000022">
    <property type="protein sequence ID" value="MBM6949307.1"/>
    <property type="molecule type" value="Genomic_DNA"/>
</dbReference>
<sequence length="388" mass="42110">MAFTRPGTTRIEIEGNEPYEITIEEPVINTNLPKRIQTGTKMQMTTSLGNTMLEDKKIDEISNRGIYDTKAAIGYQPKVEILSGADLVKRENGDYSNILSSSEDITFTGEGTVTFKVTYEMLPFKQVASGESVAVSDEVYYSPEATFSVDIVSELPAVEVTDKTGDGVAADLTGVDTDKICADNNVNTAEHDIEIVLSQEEATDEDGLLLEQMADKAGYSVKNVYEVVMTLFADGKEISNITDDFGALKMNLYAGKQHAGEDACVYQLHNGAETIRYDDLKVNEDGFVEITVDRLSTFAVAVKDTQSIVTPADPGTETGSADPNANGNAAASLNTGVSSETEAPRTGDSANLFVWNILCICSLGAVVVFCMRKIKRTLFFCSKRNIRP</sequence>
<protein>
    <submittedName>
        <fullName evidence="3">Uncharacterized protein</fullName>
    </submittedName>
</protein>